<dbReference type="InterPro" id="IPR054817">
    <property type="entry name" value="Glycosyl_F510_1955-like"/>
</dbReference>
<dbReference type="SUPFAM" id="SSF110296">
    <property type="entry name" value="Oligoxyloglucan reducing end-specific cellobiohydrolase"/>
    <property type="match status" value="1"/>
</dbReference>
<feature type="chain" id="PRO_5045354018" description="Exo-alpha-sialidase" evidence="2">
    <location>
        <begin position="27"/>
        <end position="300"/>
    </location>
</feature>
<dbReference type="EMBL" id="BMKU01000003">
    <property type="protein sequence ID" value="GGG90526.1"/>
    <property type="molecule type" value="Genomic_DNA"/>
</dbReference>
<dbReference type="InterPro" id="IPR015943">
    <property type="entry name" value="WD40/YVTN_repeat-like_dom_sf"/>
</dbReference>
<dbReference type="Proteomes" id="UP000596938">
    <property type="component" value="Unassembled WGS sequence"/>
</dbReference>
<organism evidence="3 4">
    <name type="scientific">Pseudarthrobacter polychromogenes</name>
    <dbReference type="NCBI Taxonomy" id="1676"/>
    <lineage>
        <taxon>Bacteria</taxon>
        <taxon>Bacillati</taxon>
        <taxon>Actinomycetota</taxon>
        <taxon>Actinomycetes</taxon>
        <taxon>Micrococcales</taxon>
        <taxon>Micrococcaceae</taxon>
        <taxon>Pseudarthrobacter</taxon>
    </lineage>
</organism>
<feature type="signal peptide" evidence="2">
    <location>
        <begin position="1"/>
        <end position="26"/>
    </location>
</feature>
<sequence length="300" mass="30303">MARKHASSTKHSAVLSAAAAALLALAGCAPASSPAPDTNGTATGTGTGSAPSPLPGSHVHGIAVSGETSQVLLATHDGLFDVTTAPATKIGGTNDLMGFTPGPSDGVFYASGHPGPGSDLPNPLGLLKTSDGGKTWEPLSRQGESDFHALTATQSGIVAFDGVLRTSPDGKTWTTVAADFAPAVLASHPDSTTVLATTQDGIQRSTDSGNTWTQLENGPVIQFAAFAHPAEAVGVEPDGTVHYSADAGETWTEHGRIDAEVMAIAALKGEDGRPWIWAATADGVMVSTDGGMIFRPADAD</sequence>
<accession>A0ABQ1XCN1</accession>
<gene>
    <name evidence="3" type="ORF">GCM10011577_11190</name>
</gene>
<proteinExistence type="predicted"/>
<dbReference type="RefSeq" id="WP_188809461.1">
    <property type="nucleotide sequence ID" value="NZ_BAAAWV010000001.1"/>
</dbReference>
<dbReference type="NCBIfam" id="NF045728">
    <property type="entry name" value="glycosyl_F510_1955"/>
    <property type="match status" value="1"/>
</dbReference>
<evidence type="ECO:0000256" key="2">
    <source>
        <dbReference type="SAM" id="SignalP"/>
    </source>
</evidence>
<dbReference type="PROSITE" id="PS51257">
    <property type="entry name" value="PROKAR_LIPOPROTEIN"/>
    <property type="match status" value="1"/>
</dbReference>
<evidence type="ECO:0000313" key="4">
    <source>
        <dbReference type="Proteomes" id="UP000596938"/>
    </source>
</evidence>
<protein>
    <recommendedName>
        <fullName evidence="5">Exo-alpha-sialidase</fullName>
    </recommendedName>
</protein>
<feature type="region of interest" description="Disordered" evidence="1">
    <location>
        <begin position="30"/>
        <end position="61"/>
    </location>
</feature>
<dbReference type="CDD" id="cd15482">
    <property type="entry name" value="Sialidase_non-viral"/>
    <property type="match status" value="1"/>
</dbReference>
<evidence type="ECO:0000256" key="1">
    <source>
        <dbReference type="SAM" id="MobiDB-lite"/>
    </source>
</evidence>
<name>A0ABQ1XCN1_9MICC</name>
<comment type="caution">
    <text evidence="3">The sequence shown here is derived from an EMBL/GenBank/DDBJ whole genome shotgun (WGS) entry which is preliminary data.</text>
</comment>
<evidence type="ECO:0008006" key="5">
    <source>
        <dbReference type="Google" id="ProtNLM"/>
    </source>
</evidence>
<dbReference type="Gene3D" id="2.130.10.10">
    <property type="entry name" value="YVTN repeat-like/Quinoprotein amine dehydrogenase"/>
    <property type="match status" value="1"/>
</dbReference>
<keyword evidence="4" id="KW-1185">Reference proteome</keyword>
<feature type="compositionally biased region" description="Low complexity" evidence="1">
    <location>
        <begin position="30"/>
        <end position="57"/>
    </location>
</feature>
<reference evidence="4" key="1">
    <citation type="journal article" date="2019" name="Int. J. Syst. Evol. Microbiol.">
        <title>The Global Catalogue of Microorganisms (GCM) 10K type strain sequencing project: providing services to taxonomists for standard genome sequencing and annotation.</title>
        <authorList>
            <consortium name="The Broad Institute Genomics Platform"/>
            <consortium name="The Broad Institute Genome Sequencing Center for Infectious Disease"/>
            <person name="Wu L."/>
            <person name="Ma J."/>
        </authorList>
    </citation>
    <scope>NUCLEOTIDE SEQUENCE [LARGE SCALE GENOMIC DNA]</scope>
    <source>
        <strain evidence="4">CGMCC 1.1927</strain>
    </source>
</reference>
<keyword evidence="2" id="KW-0732">Signal</keyword>
<evidence type="ECO:0000313" key="3">
    <source>
        <dbReference type="EMBL" id="GGG90526.1"/>
    </source>
</evidence>